<organism evidence="7 8">
    <name type="scientific">Trypanosoma theileri</name>
    <dbReference type="NCBI Taxonomy" id="67003"/>
    <lineage>
        <taxon>Eukaryota</taxon>
        <taxon>Discoba</taxon>
        <taxon>Euglenozoa</taxon>
        <taxon>Kinetoplastea</taxon>
        <taxon>Metakinetoplastina</taxon>
        <taxon>Trypanosomatida</taxon>
        <taxon>Trypanosomatidae</taxon>
        <taxon>Trypanosoma</taxon>
    </lineage>
</organism>
<dbReference type="STRING" id="67003.A0A1X0NT60"/>
<dbReference type="Gene3D" id="3.30.559.10">
    <property type="entry name" value="Chloramphenicol acetyltransferase-like domain"/>
    <property type="match status" value="1"/>
</dbReference>
<feature type="domain" description="Choline/carnitine acyltransferase" evidence="6">
    <location>
        <begin position="65"/>
        <end position="662"/>
    </location>
</feature>
<dbReference type="InterPro" id="IPR039551">
    <property type="entry name" value="Cho/carn_acyl_trans"/>
</dbReference>
<keyword evidence="3 5" id="KW-0012">Acyltransferase</keyword>
<accession>A0A1X0NT60</accession>
<evidence type="ECO:0000259" key="6">
    <source>
        <dbReference type="Pfam" id="PF00755"/>
    </source>
</evidence>
<sequence length="681" mass="77248">MFCRSRALCSLGSSQALLQLPKDINDWTHLRPVIESMTDGVCTDRTVLDTSVIPTRHLQRSLFRLPIPKLASTCSRYLDAVKPLVPPRQYDETKKIVKSFETCEGAQLHDELVRTDKANKHTSYISADWFDLYLSDRRPLPINYNPCLVVRRDNDKTDMLTRATFWITSSVAFYRMYLENTLKPEVFYFGSKNHYCRTDWFQRTVALSPEYVSAKVMTIGSNFHAFPLDMSQYDNLMNSTRIPGSLKDEVKSFGFIPHIIVQHRGHQYVVTVADSECKPLPEEQIYARLKAIIDMNVAPAKTDVGVLTSMNRTSWNASRLMMMRNHENKENFELIDSAMFVLNLDDDIEVDYLTSKGNISATRTMLVKDTNRWWDKSLSVIITKDGSLGVNFEHSWGDGVAVLRYTQDVFNHSIMRSSKGMKRDAVSTEVVRQIKWYLTPEVEQEASKAKARITSEIRRMDFYTCILSEIGKDSVLFKERGIKTDPFFQVAMQLAWWRMYKSTVSTYESASTSAFLRGRTECVRSATLESQAFTMLMDAPNATTREKVVALKRALKKHNSLSKNAKMGEGIDRHLFALLKVAQRRNPQHVPMLFKDPSYTTLSSNMLSTSSLYSDALIGGGFGPVSPGYGIGYAAADNCVMFNISCWKEGGPQGSAQDFAQGIYSAVVDMYNILLTTSKNS</sequence>
<dbReference type="EMBL" id="NBCO01000019">
    <property type="protein sequence ID" value="ORC87882.1"/>
    <property type="molecule type" value="Genomic_DNA"/>
</dbReference>
<dbReference type="GO" id="GO:0006635">
    <property type="term" value="P:fatty acid beta-oxidation"/>
    <property type="evidence" value="ECO:0007669"/>
    <property type="project" value="TreeGrafter"/>
</dbReference>
<dbReference type="PANTHER" id="PTHR22589:SF16">
    <property type="entry name" value="CARNITINE O-PALMITOYLTRANSFERASE 2, MITOCHONDRIAL"/>
    <property type="match status" value="1"/>
</dbReference>
<dbReference type="Pfam" id="PF00755">
    <property type="entry name" value="Carn_acyltransf"/>
    <property type="match status" value="1"/>
</dbReference>
<evidence type="ECO:0000256" key="1">
    <source>
        <dbReference type="ARBA" id="ARBA00005232"/>
    </source>
</evidence>
<evidence type="ECO:0000256" key="2">
    <source>
        <dbReference type="ARBA" id="ARBA00022679"/>
    </source>
</evidence>
<dbReference type="InterPro" id="IPR000542">
    <property type="entry name" value="Carn_acyl_trans"/>
</dbReference>
<comment type="caution">
    <text evidence="7">The sequence shown here is derived from an EMBL/GenBank/DDBJ whole genome shotgun (WGS) entry which is preliminary data.</text>
</comment>
<name>A0A1X0NT60_9TRYP</name>
<dbReference type="PROSITE" id="PS00440">
    <property type="entry name" value="ACYLTRANSF_C_2"/>
    <property type="match status" value="1"/>
</dbReference>
<dbReference type="VEuPathDB" id="TriTrypDB:TM35_000191260"/>
<dbReference type="RefSeq" id="XP_028881948.1">
    <property type="nucleotide sequence ID" value="XM_029026624.1"/>
</dbReference>
<dbReference type="PANTHER" id="PTHR22589">
    <property type="entry name" value="CARNITINE O-ACYLTRANSFERASE"/>
    <property type="match status" value="1"/>
</dbReference>
<gene>
    <name evidence="7" type="ORF">TM35_000191260</name>
</gene>
<feature type="active site" description="Proton acceptor" evidence="4">
    <location>
        <position position="394"/>
    </location>
</feature>
<dbReference type="GO" id="GO:0004095">
    <property type="term" value="F:carnitine O-palmitoyltransferase activity"/>
    <property type="evidence" value="ECO:0007669"/>
    <property type="project" value="TreeGrafter"/>
</dbReference>
<dbReference type="InterPro" id="IPR023213">
    <property type="entry name" value="CAT-like_dom_sf"/>
</dbReference>
<dbReference type="GO" id="GO:0005739">
    <property type="term" value="C:mitochondrion"/>
    <property type="evidence" value="ECO:0007669"/>
    <property type="project" value="TreeGrafter"/>
</dbReference>
<evidence type="ECO:0000256" key="3">
    <source>
        <dbReference type="ARBA" id="ARBA00023315"/>
    </source>
</evidence>
<dbReference type="AlphaFoldDB" id="A0A1X0NT60"/>
<evidence type="ECO:0000313" key="7">
    <source>
        <dbReference type="EMBL" id="ORC87882.1"/>
    </source>
</evidence>
<proteinExistence type="inferred from homology"/>
<keyword evidence="2 5" id="KW-0808">Transferase</keyword>
<dbReference type="Gene3D" id="3.30.559.70">
    <property type="entry name" value="Choline/Carnitine o-acyltransferase, domain 2"/>
    <property type="match status" value="1"/>
</dbReference>
<protein>
    <submittedName>
        <fullName evidence="7">Carnitine O-palmitoyltransferase II</fullName>
    </submittedName>
</protein>
<dbReference type="SUPFAM" id="SSF52777">
    <property type="entry name" value="CoA-dependent acyltransferases"/>
    <property type="match status" value="2"/>
</dbReference>
<evidence type="ECO:0000256" key="5">
    <source>
        <dbReference type="RuleBase" id="RU003801"/>
    </source>
</evidence>
<keyword evidence="8" id="KW-1185">Reference proteome</keyword>
<comment type="similarity">
    <text evidence="1 5">Belongs to the carnitine/choline acetyltransferase family.</text>
</comment>
<evidence type="ECO:0000313" key="8">
    <source>
        <dbReference type="Proteomes" id="UP000192257"/>
    </source>
</evidence>
<dbReference type="InterPro" id="IPR042231">
    <property type="entry name" value="Cho/carn_acyl_trans_2"/>
</dbReference>
<evidence type="ECO:0000256" key="4">
    <source>
        <dbReference type="PIRSR" id="PIRSR600542-1"/>
    </source>
</evidence>
<dbReference type="Proteomes" id="UP000192257">
    <property type="component" value="Unassembled WGS sequence"/>
</dbReference>
<reference evidence="7 8" key="1">
    <citation type="submission" date="2017-03" db="EMBL/GenBank/DDBJ databases">
        <title>An alternative strategy for trypanosome survival in the mammalian bloodstream revealed through genome and transcriptome analysis of the ubiquitous bovine parasite Trypanosoma (Megatrypanum) theileri.</title>
        <authorList>
            <person name="Kelly S."/>
            <person name="Ivens A."/>
            <person name="Mott A."/>
            <person name="O'Neill E."/>
            <person name="Emms D."/>
            <person name="Macleod O."/>
            <person name="Voorheis P."/>
            <person name="Matthews J."/>
            <person name="Matthews K."/>
            <person name="Carrington M."/>
        </authorList>
    </citation>
    <scope>NUCLEOTIDE SEQUENCE [LARGE SCALE GENOMIC DNA]</scope>
    <source>
        <strain evidence="7">Edinburgh</strain>
    </source>
</reference>
<dbReference type="GeneID" id="39986404"/>
<dbReference type="OrthoDB" id="240216at2759"/>